<dbReference type="AlphaFoldDB" id="A0A5M6I5K8"/>
<protein>
    <submittedName>
        <fullName evidence="2">Uncharacterized protein</fullName>
    </submittedName>
</protein>
<proteinExistence type="predicted"/>
<dbReference type="EMBL" id="VWPJ01000035">
    <property type="protein sequence ID" value="KAA5603494.1"/>
    <property type="molecule type" value="Genomic_DNA"/>
</dbReference>
<dbReference type="Proteomes" id="UP000324065">
    <property type="component" value="Unassembled WGS sequence"/>
</dbReference>
<gene>
    <name evidence="2" type="ORF">F1188_19665</name>
</gene>
<evidence type="ECO:0000313" key="3">
    <source>
        <dbReference type="Proteomes" id="UP000324065"/>
    </source>
</evidence>
<feature type="region of interest" description="Disordered" evidence="1">
    <location>
        <begin position="130"/>
        <end position="157"/>
    </location>
</feature>
<sequence length="179" mass="19409">MDTFVYKRGMLAPQNMARMTCPVFPLDVEVRTCFRVHDLFMKGKPHPKRAGCNACMAAGKCPARLMVQESIRAPRPVYFSETPAMVTLSDDILEDVGCIVVSSKMINQFGCTSKEVAFIEAATTPRHEVAKTKRRRGAVQAPKSTLTPRPAHDDAPAAAETGDMAAAVTAAAVHMKEAS</sequence>
<reference evidence="2 3" key="1">
    <citation type="submission" date="2019-09" db="EMBL/GenBank/DDBJ databases">
        <title>Genome sequence of Roseospira marina, one of the more divergent members of the non-sulfur purple photosynthetic bacterial family, the Rhodospirillaceae.</title>
        <authorList>
            <person name="Meyer T."/>
            <person name="Kyndt J."/>
        </authorList>
    </citation>
    <scope>NUCLEOTIDE SEQUENCE [LARGE SCALE GENOMIC DNA]</scope>
    <source>
        <strain evidence="2 3">DSM 15113</strain>
    </source>
</reference>
<name>A0A5M6I5K8_9PROT</name>
<evidence type="ECO:0000256" key="1">
    <source>
        <dbReference type="SAM" id="MobiDB-lite"/>
    </source>
</evidence>
<dbReference type="RefSeq" id="WP_150064158.1">
    <property type="nucleotide sequence ID" value="NZ_JACHII010000014.1"/>
</dbReference>
<keyword evidence="3" id="KW-1185">Reference proteome</keyword>
<organism evidence="2 3">
    <name type="scientific">Roseospira marina</name>
    <dbReference type="NCBI Taxonomy" id="140057"/>
    <lineage>
        <taxon>Bacteria</taxon>
        <taxon>Pseudomonadati</taxon>
        <taxon>Pseudomonadota</taxon>
        <taxon>Alphaproteobacteria</taxon>
        <taxon>Rhodospirillales</taxon>
        <taxon>Rhodospirillaceae</taxon>
        <taxon>Roseospira</taxon>
    </lineage>
</organism>
<dbReference type="OrthoDB" id="9815753at2"/>
<accession>A0A5M6I5K8</accession>
<evidence type="ECO:0000313" key="2">
    <source>
        <dbReference type="EMBL" id="KAA5603494.1"/>
    </source>
</evidence>
<comment type="caution">
    <text evidence="2">The sequence shown here is derived from an EMBL/GenBank/DDBJ whole genome shotgun (WGS) entry which is preliminary data.</text>
</comment>